<keyword evidence="4 6" id="KW-0012">Acyltransferase</keyword>
<comment type="function">
    <text evidence="5 6 7">Catalyzes the transfer of endogenously produced octanoic acid from octanoyl-acyl-carrier-protein onto the lipoyl domains of lipoate-dependent enzymes. Lipoyl-ACP can also act as a substrate although octanoyl-ACP is likely to be the physiological substrate.</text>
</comment>
<dbReference type="SUPFAM" id="SSF55681">
    <property type="entry name" value="Class II aaRS and biotin synthetases"/>
    <property type="match status" value="1"/>
</dbReference>
<organism evidence="12 13">
    <name type="scientific">Pigmentiphaga humi</name>
    <dbReference type="NCBI Taxonomy" id="2478468"/>
    <lineage>
        <taxon>Bacteria</taxon>
        <taxon>Pseudomonadati</taxon>
        <taxon>Pseudomonadota</taxon>
        <taxon>Betaproteobacteria</taxon>
        <taxon>Burkholderiales</taxon>
        <taxon>Alcaligenaceae</taxon>
        <taxon>Pigmentiphaga</taxon>
    </lineage>
</organism>
<dbReference type="InterPro" id="IPR020605">
    <property type="entry name" value="Octanoyltransferase_CS"/>
</dbReference>
<dbReference type="Gene3D" id="3.30.930.10">
    <property type="entry name" value="Bira Bifunctional Protein, Domain 2"/>
    <property type="match status" value="1"/>
</dbReference>
<dbReference type="InterPro" id="IPR004143">
    <property type="entry name" value="BPL_LPL_catalytic"/>
</dbReference>
<comment type="subcellular location">
    <subcellularLocation>
        <location evidence="6">Cytoplasm</location>
    </subcellularLocation>
</comment>
<dbReference type="CDD" id="cd16444">
    <property type="entry name" value="LipB"/>
    <property type="match status" value="1"/>
</dbReference>
<dbReference type="PROSITE" id="PS51733">
    <property type="entry name" value="BPL_LPL_CATALYTIC"/>
    <property type="match status" value="1"/>
</dbReference>
<feature type="binding site" evidence="6 9">
    <location>
        <begin position="167"/>
        <end position="169"/>
    </location>
    <ligand>
        <name>substrate</name>
    </ligand>
</feature>
<name>A0A3P4B867_9BURK</name>
<dbReference type="GO" id="GO:0005737">
    <property type="term" value="C:cytoplasm"/>
    <property type="evidence" value="ECO:0007669"/>
    <property type="project" value="UniProtKB-SubCell"/>
</dbReference>
<feature type="domain" description="BPL/LPL catalytic" evidence="11">
    <location>
        <begin position="33"/>
        <end position="223"/>
    </location>
</feature>
<dbReference type="NCBIfam" id="TIGR00214">
    <property type="entry name" value="lipB"/>
    <property type="match status" value="1"/>
</dbReference>
<dbReference type="InterPro" id="IPR045864">
    <property type="entry name" value="aa-tRNA-synth_II/BPL/LPL"/>
</dbReference>
<evidence type="ECO:0000256" key="9">
    <source>
        <dbReference type="PIRSR" id="PIRSR016262-2"/>
    </source>
</evidence>
<evidence type="ECO:0000256" key="2">
    <source>
        <dbReference type="ARBA" id="ARBA00022490"/>
    </source>
</evidence>
<dbReference type="InterPro" id="IPR000544">
    <property type="entry name" value="Octanoyltransferase"/>
</dbReference>
<dbReference type="PANTHER" id="PTHR10993:SF7">
    <property type="entry name" value="LIPOYLTRANSFERASE 2, MITOCHONDRIAL-RELATED"/>
    <property type="match status" value="1"/>
</dbReference>
<gene>
    <name evidence="6 12" type="primary">lipB</name>
    <name evidence="12" type="ORF">PIGHUM_03910</name>
</gene>
<feature type="binding site" evidence="6 9">
    <location>
        <begin position="72"/>
        <end position="79"/>
    </location>
    <ligand>
        <name>substrate</name>
    </ligand>
</feature>
<evidence type="ECO:0000256" key="4">
    <source>
        <dbReference type="ARBA" id="ARBA00023315"/>
    </source>
</evidence>
<dbReference type="HAMAP" id="MF_00013">
    <property type="entry name" value="LipB"/>
    <property type="match status" value="1"/>
</dbReference>
<dbReference type="NCBIfam" id="NF010922">
    <property type="entry name" value="PRK14342.1"/>
    <property type="match status" value="1"/>
</dbReference>
<evidence type="ECO:0000256" key="1">
    <source>
        <dbReference type="ARBA" id="ARBA00004821"/>
    </source>
</evidence>
<evidence type="ECO:0000256" key="5">
    <source>
        <dbReference type="ARBA" id="ARBA00024732"/>
    </source>
</evidence>
<dbReference type="FunFam" id="3.30.930.10:FF:000020">
    <property type="entry name" value="Octanoyltransferase"/>
    <property type="match status" value="1"/>
</dbReference>
<dbReference type="GO" id="GO:0009249">
    <property type="term" value="P:protein lipoylation"/>
    <property type="evidence" value="ECO:0007669"/>
    <property type="project" value="InterPro"/>
</dbReference>
<feature type="active site" description="Acyl-thioester intermediate" evidence="6 8">
    <location>
        <position position="185"/>
    </location>
</feature>
<dbReference type="PIRSF" id="PIRSF016262">
    <property type="entry name" value="LPLase"/>
    <property type="match status" value="1"/>
</dbReference>
<dbReference type="UniPathway" id="UPA00538">
    <property type="reaction ID" value="UER00592"/>
</dbReference>
<evidence type="ECO:0000256" key="10">
    <source>
        <dbReference type="PIRSR" id="PIRSR016262-3"/>
    </source>
</evidence>
<feature type="site" description="Lowers pKa of active site Cys" evidence="6 10">
    <location>
        <position position="151"/>
    </location>
</feature>
<evidence type="ECO:0000256" key="6">
    <source>
        <dbReference type="HAMAP-Rule" id="MF_00013"/>
    </source>
</evidence>
<evidence type="ECO:0000256" key="7">
    <source>
        <dbReference type="PIRNR" id="PIRNR016262"/>
    </source>
</evidence>
<protein>
    <recommendedName>
        <fullName evidence="6 7">Octanoyltransferase</fullName>
        <ecNumber evidence="6 7">2.3.1.181</ecNumber>
    </recommendedName>
    <alternativeName>
        <fullName evidence="6">Lipoate-protein ligase B</fullName>
    </alternativeName>
    <alternativeName>
        <fullName evidence="6">Lipoyl/octanoyl transferase</fullName>
    </alternativeName>
    <alternativeName>
        <fullName evidence="6">Octanoyl-[acyl-carrier-protein]-protein N-octanoyltransferase</fullName>
    </alternativeName>
</protein>
<accession>A0A3P4B867</accession>
<comment type="miscellaneous">
    <text evidence="6">In the reaction, the free carboxyl group of octanoic acid is attached via an amide linkage to the epsilon-amino group of a specific lysine residue of lipoyl domains of lipoate-dependent enzymes.</text>
</comment>
<feature type="binding site" evidence="6 9">
    <location>
        <begin position="154"/>
        <end position="156"/>
    </location>
    <ligand>
        <name>substrate</name>
    </ligand>
</feature>
<proteinExistence type="inferred from homology"/>
<dbReference type="AlphaFoldDB" id="A0A3P4B867"/>
<keyword evidence="13" id="KW-1185">Reference proteome</keyword>
<keyword evidence="2 6" id="KW-0963">Cytoplasm</keyword>
<comment type="similarity">
    <text evidence="6 7">Belongs to the LipB family.</text>
</comment>
<dbReference type="PANTHER" id="PTHR10993">
    <property type="entry name" value="OCTANOYLTRANSFERASE"/>
    <property type="match status" value="1"/>
</dbReference>
<dbReference type="EMBL" id="UWPJ01000030">
    <property type="protein sequence ID" value="VCU71820.1"/>
    <property type="molecule type" value="Genomic_DNA"/>
</dbReference>
<dbReference type="GO" id="GO:0033819">
    <property type="term" value="F:lipoyl(octanoyl) transferase activity"/>
    <property type="evidence" value="ECO:0007669"/>
    <property type="project" value="UniProtKB-EC"/>
</dbReference>
<dbReference type="EC" id="2.3.1.181" evidence="6 7"/>
<evidence type="ECO:0000313" key="12">
    <source>
        <dbReference type="EMBL" id="VCU71820.1"/>
    </source>
</evidence>
<evidence type="ECO:0000256" key="8">
    <source>
        <dbReference type="PIRSR" id="PIRSR016262-1"/>
    </source>
</evidence>
<dbReference type="PROSITE" id="PS01313">
    <property type="entry name" value="LIPB"/>
    <property type="match status" value="1"/>
</dbReference>
<reference evidence="12 13" key="1">
    <citation type="submission" date="2018-10" db="EMBL/GenBank/DDBJ databases">
        <authorList>
            <person name="Criscuolo A."/>
        </authorList>
    </citation>
    <scope>NUCLEOTIDE SEQUENCE [LARGE SCALE GENOMIC DNA]</scope>
    <source>
        <strain evidence="12">DnA1</strain>
    </source>
</reference>
<evidence type="ECO:0000313" key="13">
    <source>
        <dbReference type="Proteomes" id="UP000277294"/>
    </source>
</evidence>
<evidence type="ECO:0000259" key="11">
    <source>
        <dbReference type="PROSITE" id="PS51733"/>
    </source>
</evidence>
<dbReference type="Pfam" id="PF21948">
    <property type="entry name" value="LplA-B_cat"/>
    <property type="match status" value="1"/>
</dbReference>
<keyword evidence="3 6" id="KW-0808">Transferase</keyword>
<comment type="catalytic activity">
    <reaction evidence="6 7">
        <text>octanoyl-[ACP] + L-lysyl-[protein] = N(6)-octanoyl-L-lysyl-[protein] + holo-[ACP] + H(+)</text>
        <dbReference type="Rhea" id="RHEA:17665"/>
        <dbReference type="Rhea" id="RHEA-COMP:9636"/>
        <dbReference type="Rhea" id="RHEA-COMP:9685"/>
        <dbReference type="Rhea" id="RHEA-COMP:9752"/>
        <dbReference type="Rhea" id="RHEA-COMP:9928"/>
        <dbReference type="ChEBI" id="CHEBI:15378"/>
        <dbReference type="ChEBI" id="CHEBI:29969"/>
        <dbReference type="ChEBI" id="CHEBI:64479"/>
        <dbReference type="ChEBI" id="CHEBI:78463"/>
        <dbReference type="ChEBI" id="CHEBI:78809"/>
        <dbReference type="EC" id="2.3.1.181"/>
    </reaction>
</comment>
<dbReference type="Proteomes" id="UP000277294">
    <property type="component" value="Unassembled WGS sequence"/>
</dbReference>
<comment type="pathway">
    <text evidence="1 6 7">Protein modification; protein lipoylation via endogenous pathway; protein N(6)-(lipoyl)lysine from octanoyl-[acyl-carrier-protein]: step 1/2.</text>
</comment>
<evidence type="ECO:0000256" key="3">
    <source>
        <dbReference type="ARBA" id="ARBA00022679"/>
    </source>
</evidence>
<sequence>MMSTFPIVRWLPCPAPYHETWEAMKAFTASRADDTPDEIWLVEHEPVFTLGLAGKTEHVLAPHDVPLVKSDRGGQVTYHGPGQVVAYVLLDLRRAGYFVKEYVQRVEQAVIDLLAGLGLPDARRKPAAPGVYVDWPRPGSGGASAPPELAKISALGIKVHRHCTYHGVALNVDMDLTPFEWINPCGYAGLRTVDLAACGVAIGLEEAGDRLAQSLARALTAAPAAGDLAAGGPAAVE</sequence>